<feature type="transmembrane region" description="Helical" evidence="1">
    <location>
        <begin position="266"/>
        <end position="289"/>
    </location>
</feature>
<evidence type="ECO:0000256" key="1">
    <source>
        <dbReference type="SAM" id="Phobius"/>
    </source>
</evidence>
<keyword evidence="1" id="KW-0812">Transmembrane</keyword>
<keyword evidence="1" id="KW-0472">Membrane</keyword>
<dbReference type="EMBL" id="WWCH01000001">
    <property type="protein sequence ID" value="MYM78997.1"/>
    <property type="molecule type" value="Genomic_DNA"/>
</dbReference>
<dbReference type="InterPro" id="IPR031876">
    <property type="entry name" value="DUF4760"/>
</dbReference>
<evidence type="ECO:0000313" key="3">
    <source>
        <dbReference type="Proteomes" id="UP000480763"/>
    </source>
</evidence>
<feature type="transmembrane region" description="Helical" evidence="1">
    <location>
        <begin position="38"/>
        <end position="58"/>
    </location>
</feature>
<dbReference type="RefSeq" id="WP_050444563.1">
    <property type="nucleotide sequence ID" value="NZ_CP059300.1"/>
</dbReference>
<reference evidence="2 3" key="1">
    <citation type="journal article" date="2017" name="Ann. Clin. Microbiol. Antimicrob.">
        <title>New eight genes identified at the clinical multidrug-resistant Acinetobacter baumannii DMS06669 strain in a Vietnam hospital.</title>
        <authorList>
            <person name="Si-Tuan N."/>
            <person name="Ngoc H.M."/>
            <person name="Hang P.T.T."/>
            <person name="Nguyen C."/>
            <person name="Van P.H."/>
            <person name="Huong N.T."/>
        </authorList>
    </citation>
    <scope>NUCLEOTIDE SEQUENCE [LARGE SCALE GENOMIC DNA]</scope>
    <source>
        <strain evidence="2 3">DMS06669</strain>
    </source>
</reference>
<accession>A0A6L8M8K6</accession>
<organism evidence="2 3">
    <name type="scientific">Acinetobacter baumannii</name>
    <dbReference type="NCBI Taxonomy" id="470"/>
    <lineage>
        <taxon>Bacteria</taxon>
        <taxon>Pseudomonadati</taxon>
        <taxon>Pseudomonadota</taxon>
        <taxon>Gammaproteobacteria</taxon>
        <taxon>Moraxellales</taxon>
        <taxon>Moraxellaceae</taxon>
        <taxon>Acinetobacter</taxon>
        <taxon>Acinetobacter calcoaceticus/baumannii complex</taxon>
    </lineage>
</organism>
<evidence type="ECO:0000313" key="2">
    <source>
        <dbReference type="EMBL" id="MYM78997.1"/>
    </source>
</evidence>
<dbReference type="Pfam" id="PF15956">
    <property type="entry name" value="DUF4760"/>
    <property type="match status" value="1"/>
</dbReference>
<comment type="caution">
    <text evidence="2">The sequence shown here is derived from an EMBL/GenBank/DDBJ whole genome shotgun (WGS) entry which is preliminary data.</text>
</comment>
<dbReference type="Proteomes" id="UP000480763">
    <property type="component" value="Unassembled WGS sequence"/>
</dbReference>
<proteinExistence type="predicted"/>
<gene>
    <name evidence="2" type="ORF">GSE42_13795</name>
</gene>
<name>A0A6L8M8K6_ACIBA</name>
<keyword evidence="1" id="KW-1133">Transmembrane helix</keyword>
<feature type="transmembrane region" description="Helical" evidence="1">
    <location>
        <begin position="78"/>
        <end position="97"/>
    </location>
</feature>
<dbReference type="AlphaFoldDB" id="A0A6L8M8K6"/>
<sequence length="309" mass="35699">MSYLHTYFLIVPYIALTFYFITFQSDKFFLKTRSSVQFLYVLLFLGFVFGNLLVWKALFIDYEFLGYSVRSTATHNKSTGLITILATIAAVCGWIFTARVQTINAIKGHSMQVLMNSRTSTVYMQKVDKTIEIRRNLLKGEGGSESDKQEVVLTAEKFEALPEEEDKSAVVYMLNFLEFVAIGIRHYNLDEELLRGSLRSILNSNYKLYKPVIEHLRKADNPAIFVQLELLHDRWADPANIYCTKCKTWHPQKPIFKHWKEKYIKLIHVLATLLTCGIWLAILGLMWAIGRLTPSPRKDHKICDKCKAP</sequence>
<protein>
    <submittedName>
        <fullName evidence="2">DUF4760 domain-containing protein</fullName>
    </submittedName>
</protein>
<feature type="transmembrane region" description="Helical" evidence="1">
    <location>
        <begin position="6"/>
        <end position="26"/>
    </location>
</feature>